<feature type="domain" description="Zn(2)-C6 fungal-type" evidence="5">
    <location>
        <begin position="31"/>
        <end position="61"/>
    </location>
</feature>
<evidence type="ECO:0000313" key="6">
    <source>
        <dbReference type="EMBL" id="ORX92972.1"/>
    </source>
</evidence>
<dbReference type="PANTHER" id="PTHR46910">
    <property type="entry name" value="TRANSCRIPTION FACTOR PDR1"/>
    <property type="match status" value="1"/>
</dbReference>
<dbReference type="GO" id="GO:0008270">
    <property type="term" value="F:zinc ion binding"/>
    <property type="evidence" value="ECO:0007669"/>
    <property type="project" value="InterPro"/>
</dbReference>
<evidence type="ECO:0000256" key="2">
    <source>
        <dbReference type="ARBA" id="ARBA00022723"/>
    </source>
</evidence>
<dbReference type="InParanoid" id="A0A1Y1Y4M6"/>
<dbReference type="PANTHER" id="PTHR46910:SF3">
    <property type="entry name" value="HALOTOLERANCE PROTEIN 9-RELATED"/>
    <property type="match status" value="1"/>
</dbReference>
<reference evidence="6 7" key="1">
    <citation type="submission" date="2016-07" db="EMBL/GenBank/DDBJ databases">
        <title>Pervasive Adenine N6-methylation of Active Genes in Fungi.</title>
        <authorList>
            <consortium name="DOE Joint Genome Institute"/>
            <person name="Mondo S.J."/>
            <person name="Dannebaum R.O."/>
            <person name="Kuo R.C."/>
            <person name="Labutti K."/>
            <person name="Haridas S."/>
            <person name="Kuo A."/>
            <person name="Salamov A."/>
            <person name="Ahrendt S.R."/>
            <person name="Lipzen A."/>
            <person name="Sullivan W."/>
            <person name="Andreopoulos W.B."/>
            <person name="Clum A."/>
            <person name="Lindquist E."/>
            <person name="Daum C."/>
            <person name="Ramamoorthy G.K."/>
            <person name="Gryganskyi A."/>
            <person name="Culley D."/>
            <person name="Magnuson J.K."/>
            <person name="James T.Y."/>
            <person name="O'Malley M.A."/>
            <person name="Stajich J.E."/>
            <person name="Spatafora J.W."/>
            <person name="Visel A."/>
            <person name="Grigoriev I.V."/>
        </authorList>
    </citation>
    <scope>NUCLEOTIDE SEQUENCE [LARGE SCALE GENOMIC DNA]</scope>
    <source>
        <strain evidence="6 7">CBS 931.73</strain>
    </source>
</reference>
<dbReference type="EMBL" id="MCFE01000251">
    <property type="protein sequence ID" value="ORX92972.1"/>
    <property type="molecule type" value="Genomic_DNA"/>
</dbReference>
<dbReference type="InterPro" id="IPR050987">
    <property type="entry name" value="AtrR-like"/>
</dbReference>
<keyword evidence="2" id="KW-0479">Metal-binding</keyword>
<dbReference type="Proteomes" id="UP000193498">
    <property type="component" value="Unassembled WGS sequence"/>
</dbReference>
<name>A0A1Y1Y4M6_9FUNG</name>
<gene>
    <name evidence="6" type="ORF">K493DRAFT_39435</name>
</gene>
<dbReference type="SUPFAM" id="SSF57701">
    <property type="entry name" value="Zn2/Cys6 DNA-binding domain"/>
    <property type="match status" value="1"/>
</dbReference>
<sequence>MSSYVDDYKEINYGGTNSFGMLKKKPRASRACDICRKKKVKCDNEKPACSNCLSFGYECTYLEKQKKRGPQPNYPKGLEERLERLESVLSNLAKRDSTLPSEIVEEFHSIEQSLSDESNEKSDDSIEEGISKLSIEEPKYFSYIGSSSGFYLLDGGSYYKQGRFRNFVELLCKEELYRESPLSLGPSFPPPELRESLLDYYFKVINPTIPLFLLGRHDKNLTAGDDVSELLHNSILAITAVQIPCGDSFPNPEEAYYVSRVFHARAKLILDRLVSIPSIGLLQALILLGMHPQNGWMHLGMAIRLAQELGLHRTINSQKLEPLEREKRKFLWWNCMLLDRGISSFLGRPLAIHESDCNISLPLLPENLAKEAGIDVADLAYSQRSGKSYILHIRLAHITGRILREIYTAENASQGKIKNSLRELNKALIQWEVSLPNEFKYNFKDPSQNDQLQWHTHPSCYAPRRLVRSLFVHTTMRETTRNRLMSRMGHFSLLAACT</sequence>
<dbReference type="InterPro" id="IPR001138">
    <property type="entry name" value="Zn2Cys6_DnaBD"/>
</dbReference>
<keyword evidence="7" id="KW-1185">Reference proteome</keyword>
<keyword evidence="4" id="KW-0539">Nucleus</keyword>
<comment type="subcellular location">
    <subcellularLocation>
        <location evidence="1">Nucleus</location>
    </subcellularLocation>
</comment>
<dbReference type="CDD" id="cd12148">
    <property type="entry name" value="fungal_TF_MHR"/>
    <property type="match status" value="1"/>
</dbReference>
<dbReference type="GO" id="GO:0000981">
    <property type="term" value="F:DNA-binding transcription factor activity, RNA polymerase II-specific"/>
    <property type="evidence" value="ECO:0007669"/>
    <property type="project" value="InterPro"/>
</dbReference>
<dbReference type="CDD" id="cd00067">
    <property type="entry name" value="GAL4"/>
    <property type="match status" value="1"/>
</dbReference>
<evidence type="ECO:0000256" key="1">
    <source>
        <dbReference type="ARBA" id="ARBA00004123"/>
    </source>
</evidence>
<evidence type="ECO:0000313" key="7">
    <source>
        <dbReference type="Proteomes" id="UP000193498"/>
    </source>
</evidence>
<dbReference type="SMART" id="SM00906">
    <property type="entry name" value="Fungal_trans"/>
    <property type="match status" value="1"/>
</dbReference>
<accession>A0A1Y1Y4M6</accession>
<evidence type="ECO:0000259" key="5">
    <source>
        <dbReference type="PROSITE" id="PS50048"/>
    </source>
</evidence>
<dbReference type="GO" id="GO:0005634">
    <property type="term" value="C:nucleus"/>
    <property type="evidence" value="ECO:0007669"/>
    <property type="project" value="UniProtKB-SubCell"/>
</dbReference>
<proteinExistence type="predicted"/>
<dbReference type="PRINTS" id="PR00054">
    <property type="entry name" value="FUNGALZNCYS"/>
</dbReference>
<protein>
    <recommendedName>
        <fullName evidence="5">Zn(2)-C6 fungal-type domain-containing protein</fullName>
    </recommendedName>
</protein>
<keyword evidence="3" id="KW-0238">DNA-binding</keyword>
<organism evidence="6 7">
    <name type="scientific">Basidiobolus meristosporus CBS 931.73</name>
    <dbReference type="NCBI Taxonomy" id="1314790"/>
    <lineage>
        <taxon>Eukaryota</taxon>
        <taxon>Fungi</taxon>
        <taxon>Fungi incertae sedis</taxon>
        <taxon>Zoopagomycota</taxon>
        <taxon>Entomophthoromycotina</taxon>
        <taxon>Basidiobolomycetes</taxon>
        <taxon>Basidiobolales</taxon>
        <taxon>Basidiobolaceae</taxon>
        <taxon>Basidiobolus</taxon>
    </lineage>
</organism>
<dbReference type="InterPro" id="IPR007219">
    <property type="entry name" value="XnlR_reg_dom"/>
</dbReference>
<comment type="caution">
    <text evidence="6">The sequence shown here is derived from an EMBL/GenBank/DDBJ whole genome shotgun (WGS) entry which is preliminary data.</text>
</comment>
<dbReference type="OrthoDB" id="2154091at2759"/>
<dbReference type="GO" id="GO:0006351">
    <property type="term" value="P:DNA-templated transcription"/>
    <property type="evidence" value="ECO:0007669"/>
    <property type="project" value="InterPro"/>
</dbReference>
<dbReference type="PROSITE" id="PS00463">
    <property type="entry name" value="ZN2_CY6_FUNGAL_1"/>
    <property type="match status" value="1"/>
</dbReference>
<evidence type="ECO:0000256" key="4">
    <source>
        <dbReference type="ARBA" id="ARBA00023242"/>
    </source>
</evidence>
<dbReference type="GO" id="GO:0003677">
    <property type="term" value="F:DNA binding"/>
    <property type="evidence" value="ECO:0007669"/>
    <property type="project" value="UniProtKB-KW"/>
</dbReference>
<dbReference type="InterPro" id="IPR020448">
    <property type="entry name" value="Maltose_ferment_reg_DNA-bd"/>
</dbReference>
<evidence type="ECO:0000256" key="3">
    <source>
        <dbReference type="ARBA" id="ARBA00023125"/>
    </source>
</evidence>
<dbReference type="PROSITE" id="PS50048">
    <property type="entry name" value="ZN2_CY6_FUNGAL_2"/>
    <property type="match status" value="1"/>
</dbReference>
<dbReference type="Pfam" id="PF04082">
    <property type="entry name" value="Fungal_trans"/>
    <property type="match status" value="1"/>
</dbReference>
<dbReference type="Gene3D" id="4.10.240.10">
    <property type="entry name" value="Zn(2)-C6 fungal-type DNA-binding domain"/>
    <property type="match status" value="1"/>
</dbReference>
<dbReference type="STRING" id="1314790.A0A1Y1Y4M6"/>
<dbReference type="AlphaFoldDB" id="A0A1Y1Y4M6"/>
<dbReference type="InterPro" id="IPR036864">
    <property type="entry name" value="Zn2-C6_fun-type_DNA-bd_sf"/>
</dbReference>
<dbReference type="SMART" id="SM00066">
    <property type="entry name" value="GAL4"/>
    <property type="match status" value="1"/>
</dbReference>
<dbReference type="Pfam" id="PF00172">
    <property type="entry name" value="Zn_clus"/>
    <property type="match status" value="1"/>
</dbReference>